<dbReference type="AlphaFoldDB" id="A0A5D9BZY0"/>
<comment type="caution">
    <text evidence="6">The sequence shown here is derived from an EMBL/GenBank/DDBJ whole genome shotgun (WGS) entry which is preliminary data.</text>
</comment>
<dbReference type="InterPro" id="IPR000873">
    <property type="entry name" value="AMP-dep_synth/lig_dom"/>
</dbReference>
<organism evidence="6 7">
    <name type="scientific">Sphingomonas montanisoli</name>
    <dbReference type="NCBI Taxonomy" id="2606412"/>
    <lineage>
        <taxon>Bacteria</taxon>
        <taxon>Pseudomonadati</taxon>
        <taxon>Pseudomonadota</taxon>
        <taxon>Alphaproteobacteria</taxon>
        <taxon>Sphingomonadales</taxon>
        <taxon>Sphingomonadaceae</taxon>
        <taxon>Sphingomonas</taxon>
    </lineage>
</organism>
<dbReference type="InterPro" id="IPR020845">
    <property type="entry name" value="AMP-binding_CS"/>
</dbReference>
<dbReference type="PANTHER" id="PTHR43201:SF5">
    <property type="entry name" value="MEDIUM-CHAIN ACYL-COA LIGASE ACSF2, MITOCHONDRIAL"/>
    <property type="match status" value="1"/>
</dbReference>
<dbReference type="InterPro" id="IPR042099">
    <property type="entry name" value="ANL_N_sf"/>
</dbReference>
<dbReference type="Pfam" id="PF13193">
    <property type="entry name" value="AMP-binding_C"/>
    <property type="match status" value="1"/>
</dbReference>
<evidence type="ECO:0000259" key="4">
    <source>
        <dbReference type="Pfam" id="PF00501"/>
    </source>
</evidence>
<evidence type="ECO:0000259" key="5">
    <source>
        <dbReference type="Pfam" id="PF13193"/>
    </source>
</evidence>
<evidence type="ECO:0000256" key="1">
    <source>
        <dbReference type="ARBA" id="ARBA00006432"/>
    </source>
</evidence>
<dbReference type="EMBL" id="VTOU01000004">
    <property type="protein sequence ID" value="TZG24979.1"/>
    <property type="molecule type" value="Genomic_DNA"/>
</dbReference>
<keyword evidence="2" id="KW-0436">Ligase</keyword>
<dbReference type="Pfam" id="PF00501">
    <property type="entry name" value="AMP-binding"/>
    <property type="match status" value="1"/>
</dbReference>
<dbReference type="InterPro" id="IPR045851">
    <property type="entry name" value="AMP-bd_C_sf"/>
</dbReference>
<proteinExistence type="inferred from homology"/>
<dbReference type="PROSITE" id="PS00455">
    <property type="entry name" value="AMP_BINDING"/>
    <property type="match status" value="1"/>
</dbReference>
<dbReference type="Gene3D" id="3.30.300.30">
    <property type="match status" value="1"/>
</dbReference>
<dbReference type="SUPFAM" id="SSF56801">
    <property type="entry name" value="Acetyl-CoA synthetase-like"/>
    <property type="match status" value="1"/>
</dbReference>
<keyword evidence="7" id="KW-1185">Reference proteome</keyword>
<dbReference type="PANTHER" id="PTHR43201">
    <property type="entry name" value="ACYL-COA SYNTHETASE"/>
    <property type="match status" value="1"/>
</dbReference>
<dbReference type="Proteomes" id="UP000322077">
    <property type="component" value="Unassembled WGS sequence"/>
</dbReference>
<dbReference type="Gene3D" id="3.40.50.12780">
    <property type="entry name" value="N-terminal domain of ligase-like"/>
    <property type="match status" value="1"/>
</dbReference>
<accession>A0A5D9BZY0</accession>
<protein>
    <submittedName>
        <fullName evidence="6">AMP-binding protein</fullName>
    </submittedName>
</protein>
<gene>
    <name evidence="6" type="ORF">FYJ91_17070</name>
</gene>
<reference evidence="6 7" key="1">
    <citation type="submission" date="2019-08" db="EMBL/GenBank/DDBJ databases">
        <authorList>
            <person name="Wang G."/>
            <person name="Xu Z."/>
        </authorList>
    </citation>
    <scope>NUCLEOTIDE SEQUENCE [LARGE SCALE GENOMIC DNA]</scope>
    <source>
        <strain evidence="6 7">ZX</strain>
    </source>
</reference>
<feature type="domain" description="AMP-dependent synthetase/ligase" evidence="4">
    <location>
        <begin position="12"/>
        <end position="359"/>
    </location>
</feature>
<feature type="region of interest" description="Disordered" evidence="3">
    <location>
        <begin position="153"/>
        <end position="176"/>
    </location>
</feature>
<dbReference type="GO" id="GO:0006631">
    <property type="term" value="P:fatty acid metabolic process"/>
    <property type="evidence" value="ECO:0007669"/>
    <property type="project" value="TreeGrafter"/>
</dbReference>
<comment type="similarity">
    <text evidence="1">Belongs to the ATP-dependent AMP-binding enzyme family.</text>
</comment>
<feature type="domain" description="AMP-binding enzyme C-terminal" evidence="5">
    <location>
        <begin position="417"/>
        <end position="493"/>
    </location>
</feature>
<evidence type="ECO:0000256" key="3">
    <source>
        <dbReference type="SAM" id="MobiDB-lite"/>
    </source>
</evidence>
<dbReference type="RefSeq" id="WP_149523520.1">
    <property type="nucleotide sequence ID" value="NZ_VTOU01000004.1"/>
</dbReference>
<evidence type="ECO:0000313" key="7">
    <source>
        <dbReference type="Proteomes" id="UP000322077"/>
    </source>
</evidence>
<evidence type="ECO:0000256" key="2">
    <source>
        <dbReference type="ARBA" id="ARBA00022598"/>
    </source>
</evidence>
<name>A0A5D9BZY0_9SPHN</name>
<evidence type="ECO:0000313" key="6">
    <source>
        <dbReference type="EMBL" id="TZG24979.1"/>
    </source>
</evidence>
<dbReference type="GO" id="GO:0031956">
    <property type="term" value="F:medium-chain fatty acid-CoA ligase activity"/>
    <property type="evidence" value="ECO:0007669"/>
    <property type="project" value="TreeGrafter"/>
</dbReference>
<sequence length="511" mass="54596">MSLTVAGIPTERRDSLALADDRVRYSWADLDPVLNRAINAMGGLDFPNERRVAVFAPNSSETVLAYVAALEAGVSSAPVSYHLNEEEVAYILGLAGAGALFVGPETASVGVQAAKEAGVPLVIGWRCPDIEGVTPWEDWLAAASDAVPATNVKPRPHLHFTSGTTGKPKATETPPGYFPPADDMAAFVDILRTRATPSPGIVVGPLYHTGPLTMVRSLAGGSALVVMEHFDPEQALAIIEREKIAGSVMVPTHFQRLLALPEDVRAKYDVSSMKRLAHTGAACPPQVKRAMIDWFGPVLVEAYGGTEAGTTHAITSEEWLRKPGSVGRAAAPLETVVIGEDGKPLGPNEIGQLYVRDPSGRGIIYHGDPEKTAAAHIAPGVFTLGEMGYVDDEGYVFITDRVSDMIVSGGVNIYPAEAEQVLLQHPKVADVAIIGVPNADMGEEAKALVIPRDPANPPSADELRTFCRETLAGFKCPRSYDMVDDIGRNIMGKVNKKALRRPYWPSDRTIG</sequence>
<dbReference type="InterPro" id="IPR025110">
    <property type="entry name" value="AMP-bd_C"/>
</dbReference>